<accession>A0AB34KIA8</accession>
<keyword evidence="3" id="KW-1185">Reference proteome</keyword>
<feature type="region of interest" description="Disordered" evidence="1">
    <location>
        <begin position="1"/>
        <end position="23"/>
    </location>
</feature>
<dbReference type="InterPro" id="IPR035959">
    <property type="entry name" value="RutC-like_sf"/>
</dbReference>
<dbReference type="GO" id="GO:0005829">
    <property type="term" value="C:cytosol"/>
    <property type="evidence" value="ECO:0007669"/>
    <property type="project" value="TreeGrafter"/>
</dbReference>
<dbReference type="Pfam" id="PF01042">
    <property type="entry name" value="Ribonuc_L-PSP"/>
    <property type="match status" value="1"/>
</dbReference>
<dbReference type="EMBL" id="JAAQHG020000023">
    <property type="protein sequence ID" value="KAL1584802.1"/>
    <property type="molecule type" value="Genomic_DNA"/>
</dbReference>
<dbReference type="PANTHER" id="PTHR11803">
    <property type="entry name" value="2-IMINOBUTANOATE/2-IMINOPROPANOATE DEAMINASE RIDA"/>
    <property type="match status" value="1"/>
</dbReference>
<dbReference type="GO" id="GO:0019239">
    <property type="term" value="F:deaminase activity"/>
    <property type="evidence" value="ECO:0007669"/>
    <property type="project" value="TreeGrafter"/>
</dbReference>
<dbReference type="GeneID" id="96008002"/>
<dbReference type="PANTHER" id="PTHR11803:SF22">
    <property type="entry name" value="ENDORIBONUCLEASE FAMILY PROTEIN BRT1, PUTATIVE (AFU_ORTHOLOGUE AFUA_5G03780)-RELATED"/>
    <property type="match status" value="1"/>
</dbReference>
<comment type="caution">
    <text evidence="2">The sequence shown here is derived from an EMBL/GenBank/DDBJ whole genome shotgun (WGS) entry which is preliminary data.</text>
</comment>
<protein>
    <submittedName>
        <fullName evidence="2">Uncharacterized protein</fullName>
    </submittedName>
</protein>
<gene>
    <name evidence="2" type="ORF">WHR41_06559</name>
</gene>
<organism evidence="2 3">
    <name type="scientific">Cladosporium halotolerans</name>
    <dbReference type="NCBI Taxonomy" id="1052096"/>
    <lineage>
        <taxon>Eukaryota</taxon>
        <taxon>Fungi</taxon>
        <taxon>Dikarya</taxon>
        <taxon>Ascomycota</taxon>
        <taxon>Pezizomycotina</taxon>
        <taxon>Dothideomycetes</taxon>
        <taxon>Dothideomycetidae</taxon>
        <taxon>Cladosporiales</taxon>
        <taxon>Cladosporiaceae</taxon>
        <taxon>Cladosporium</taxon>
    </lineage>
</organism>
<proteinExistence type="predicted"/>
<dbReference type="InterPro" id="IPR006175">
    <property type="entry name" value="YjgF/YER057c/UK114"/>
</dbReference>
<dbReference type="SUPFAM" id="SSF55298">
    <property type="entry name" value="YjgF-like"/>
    <property type="match status" value="1"/>
</dbReference>
<reference evidence="2 3" key="1">
    <citation type="journal article" date="2020" name="Microbiol. Resour. Announc.">
        <title>Draft Genome Sequence of a Cladosporium Species Isolated from the Mesophotic Ascidian Didemnum maculosum.</title>
        <authorList>
            <person name="Gioti A."/>
            <person name="Siaperas R."/>
            <person name="Nikolaivits E."/>
            <person name="Le Goff G."/>
            <person name="Ouazzani J."/>
            <person name="Kotoulas G."/>
            <person name="Topakas E."/>
        </authorList>
    </citation>
    <scope>NUCLEOTIDE SEQUENCE [LARGE SCALE GENOMIC DNA]</scope>
    <source>
        <strain evidence="2 3">TM138-S3</strain>
    </source>
</reference>
<dbReference type="RefSeq" id="XP_069227908.1">
    <property type="nucleotide sequence ID" value="XM_069375164.1"/>
</dbReference>
<dbReference type="CDD" id="cd00448">
    <property type="entry name" value="YjgF_YER057c_UK114_family"/>
    <property type="match status" value="1"/>
</dbReference>
<sequence>MSQPYTRQAVHAPGAPAPNGNYSHAVRQGSTLHVAGWMGDDPKTGKIVEGGIVGQTHQAMRNIRACLEAAGSSLDKIVRRRIYIIDIKQFRDVDAVWAEWVGPPFPVSTCVQIGALAKEGALVELEVVADA</sequence>
<evidence type="ECO:0000256" key="1">
    <source>
        <dbReference type="SAM" id="MobiDB-lite"/>
    </source>
</evidence>
<evidence type="ECO:0000313" key="2">
    <source>
        <dbReference type="EMBL" id="KAL1584802.1"/>
    </source>
</evidence>
<dbReference type="Gene3D" id="3.30.1330.40">
    <property type="entry name" value="RutC-like"/>
    <property type="match status" value="1"/>
</dbReference>
<name>A0AB34KIA8_9PEZI</name>
<dbReference type="Proteomes" id="UP000803884">
    <property type="component" value="Unassembled WGS sequence"/>
</dbReference>
<evidence type="ECO:0000313" key="3">
    <source>
        <dbReference type="Proteomes" id="UP000803884"/>
    </source>
</evidence>
<dbReference type="GO" id="GO:0005739">
    <property type="term" value="C:mitochondrion"/>
    <property type="evidence" value="ECO:0007669"/>
    <property type="project" value="TreeGrafter"/>
</dbReference>
<dbReference type="AlphaFoldDB" id="A0AB34KIA8"/>